<keyword evidence="3" id="KW-1185">Reference proteome</keyword>
<keyword evidence="1" id="KW-0472">Membrane</keyword>
<evidence type="ECO:0000256" key="1">
    <source>
        <dbReference type="SAM" id="Phobius"/>
    </source>
</evidence>
<keyword evidence="1" id="KW-0812">Transmembrane</keyword>
<reference evidence="3" key="1">
    <citation type="journal article" date="2014" name="Proc. Natl. Acad. Sci. U.S.A.">
        <title>Extensive sampling of basidiomycete genomes demonstrates inadequacy of the white-rot/brown-rot paradigm for wood decay fungi.</title>
        <authorList>
            <person name="Riley R."/>
            <person name="Salamov A.A."/>
            <person name="Brown D.W."/>
            <person name="Nagy L.G."/>
            <person name="Floudas D."/>
            <person name="Held B.W."/>
            <person name="Levasseur A."/>
            <person name="Lombard V."/>
            <person name="Morin E."/>
            <person name="Otillar R."/>
            <person name="Lindquist E.A."/>
            <person name="Sun H."/>
            <person name="LaButti K.M."/>
            <person name="Schmutz J."/>
            <person name="Jabbour D."/>
            <person name="Luo H."/>
            <person name="Baker S.E."/>
            <person name="Pisabarro A.G."/>
            <person name="Walton J.D."/>
            <person name="Blanchette R.A."/>
            <person name="Henrissat B."/>
            <person name="Martin F."/>
            <person name="Cullen D."/>
            <person name="Hibbett D.S."/>
            <person name="Grigoriev I.V."/>
        </authorList>
    </citation>
    <scope>NUCLEOTIDE SEQUENCE [LARGE SCALE GENOMIC DNA]</scope>
    <source>
        <strain evidence="3">FD-172 SS1</strain>
    </source>
</reference>
<name>A0A067MSG4_BOTB1</name>
<feature type="transmembrane region" description="Helical" evidence="1">
    <location>
        <begin position="58"/>
        <end position="78"/>
    </location>
</feature>
<protein>
    <submittedName>
        <fullName evidence="2">Uncharacterized protein</fullName>
    </submittedName>
</protein>
<dbReference type="EMBL" id="KL198036">
    <property type="protein sequence ID" value="KDQ14782.1"/>
    <property type="molecule type" value="Genomic_DNA"/>
</dbReference>
<organism evidence="2 3">
    <name type="scientific">Botryobasidium botryosum (strain FD-172 SS1)</name>
    <dbReference type="NCBI Taxonomy" id="930990"/>
    <lineage>
        <taxon>Eukaryota</taxon>
        <taxon>Fungi</taxon>
        <taxon>Dikarya</taxon>
        <taxon>Basidiomycota</taxon>
        <taxon>Agaricomycotina</taxon>
        <taxon>Agaricomycetes</taxon>
        <taxon>Cantharellales</taxon>
        <taxon>Botryobasidiaceae</taxon>
        <taxon>Botryobasidium</taxon>
    </lineage>
</organism>
<accession>A0A067MSG4</accession>
<keyword evidence="1" id="KW-1133">Transmembrane helix</keyword>
<dbReference type="HOGENOM" id="CLU_1916740_0_0_1"/>
<dbReference type="InParanoid" id="A0A067MSG4"/>
<dbReference type="Proteomes" id="UP000027195">
    <property type="component" value="Unassembled WGS sequence"/>
</dbReference>
<sequence>MPALFAYTCLRKPLVPGVIQARISHPEVIAGPQIAADQIFQVCCSRVILVPLWHPGMVLFEFSILLVAPPAFILVHHVLTVHRERPTSSFKVGIISMILLTCTNPLYLKAIALSERSSLSQPCGPEARSRHL</sequence>
<evidence type="ECO:0000313" key="3">
    <source>
        <dbReference type="Proteomes" id="UP000027195"/>
    </source>
</evidence>
<feature type="transmembrane region" description="Helical" evidence="1">
    <location>
        <begin position="90"/>
        <end position="108"/>
    </location>
</feature>
<gene>
    <name evidence="2" type="ORF">BOTBODRAFT_32545</name>
</gene>
<evidence type="ECO:0000313" key="2">
    <source>
        <dbReference type="EMBL" id="KDQ14782.1"/>
    </source>
</evidence>
<dbReference type="AlphaFoldDB" id="A0A067MSG4"/>
<proteinExistence type="predicted"/>